<dbReference type="Pfam" id="PF01504">
    <property type="entry name" value="PIP5K"/>
    <property type="match status" value="1"/>
</dbReference>
<accession>A0AA36D549</accession>
<evidence type="ECO:0000313" key="3">
    <source>
        <dbReference type="EMBL" id="CAJ0581272.1"/>
    </source>
</evidence>
<dbReference type="GO" id="GO:0052742">
    <property type="term" value="F:phosphatidylinositol kinase activity"/>
    <property type="evidence" value="ECO:0007669"/>
    <property type="project" value="InterPro"/>
</dbReference>
<reference evidence="3" key="1">
    <citation type="submission" date="2023-06" db="EMBL/GenBank/DDBJ databases">
        <authorList>
            <person name="Delattre M."/>
        </authorList>
    </citation>
    <scope>NUCLEOTIDE SEQUENCE</scope>
    <source>
        <strain evidence="3">AF72</strain>
    </source>
</reference>
<evidence type="ECO:0000313" key="4">
    <source>
        <dbReference type="Proteomes" id="UP001177023"/>
    </source>
</evidence>
<feature type="non-terminal residue" evidence="3">
    <location>
        <position position="137"/>
    </location>
</feature>
<name>A0AA36D549_9BILA</name>
<dbReference type="Proteomes" id="UP001177023">
    <property type="component" value="Unassembled WGS sequence"/>
</dbReference>
<keyword evidence="1" id="KW-0808">Transferase</keyword>
<dbReference type="GO" id="GO:0046488">
    <property type="term" value="P:phosphatidylinositol metabolic process"/>
    <property type="evidence" value="ECO:0007669"/>
    <property type="project" value="UniProtKB-UniRule"/>
</dbReference>
<protein>
    <recommendedName>
        <fullName evidence="2">PIPK domain-containing protein</fullName>
    </recommendedName>
</protein>
<gene>
    <name evidence="3" type="ORF">MSPICULIGERA_LOCUS19438</name>
</gene>
<feature type="domain" description="PIPK" evidence="2">
    <location>
        <begin position="1"/>
        <end position="137"/>
    </location>
</feature>
<dbReference type="Gene3D" id="3.30.810.10">
    <property type="entry name" value="2-Layer Sandwich"/>
    <property type="match status" value="1"/>
</dbReference>
<keyword evidence="1" id="KW-0418">Kinase</keyword>
<keyword evidence="1" id="KW-0547">Nucleotide-binding</keyword>
<dbReference type="PROSITE" id="PS51455">
    <property type="entry name" value="PIPK"/>
    <property type="match status" value="1"/>
</dbReference>
<evidence type="ECO:0000259" key="2">
    <source>
        <dbReference type="PROSITE" id="PS51455"/>
    </source>
</evidence>
<keyword evidence="1" id="KW-0067">ATP-binding</keyword>
<evidence type="ECO:0000256" key="1">
    <source>
        <dbReference type="PROSITE-ProRule" id="PRU00781"/>
    </source>
</evidence>
<keyword evidence="4" id="KW-1185">Reference proteome</keyword>
<organism evidence="3 4">
    <name type="scientific">Mesorhabditis spiculigera</name>
    <dbReference type="NCBI Taxonomy" id="96644"/>
    <lineage>
        <taxon>Eukaryota</taxon>
        <taxon>Metazoa</taxon>
        <taxon>Ecdysozoa</taxon>
        <taxon>Nematoda</taxon>
        <taxon>Chromadorea</taxon>
        <taxon>Rhabditida</taxon>
        <taxon>Rhabditina</taxon>
        <taxon>Rhabditomorpha</taxon>
        <taxon>Rhabditoidea</taxon>
        <taxon>Rhabditidae</taxon>
        <taxon>Mesorhabditinae</taxon>
        <taxon>Mesorhabditis</taxon>
    </lineage>
</organism>
<sequence>MESGREKEFFAAFPKGFAVAPAARARLLAQFELDLTFLERMQLRDYSLLLCVDPLDDAGPSIPEIGQPRTTGTTMNGDQYVLRMMLIDVLLKWVKTDDGKPNLSKKQLSELISDRLFPASLATQISKLNIKSSGRAT</sequence>
<dbReference type="GO" id="GO:0005524">
    <property type="term" value="F:ATP binding"/>
    <property type="evidence" value="ECO:0007669"/>
    <property type="project" value="UniProtKB-UniRule"/>
</dbReference>
<comment type="caution">
    <text evidence="3">The sequence shown here is derived from an EMBL/GenBank/DDBJ whole genome shotgun (WGS) entry which is preliminary data.</text>
</comment>
<dbReference type="SUPFAM" id="SSF56104">
    <property type="entry name" value="SAICAR synthase-like"/>
    <property type="match status" value="1"/>
</dbReference>
<dbReference type="InterPro" id="IPR027483">
    <property type="entry name" value="PInositol-4-P-4/5-kinase_C_sf"/>
</dbReference>
<dbReference type="InterPro" id="IPR002498">
    <property type="entry name" value="PInositol-4-P-4/5-kinase_core"/>
</dbReference>
<dbReference type="EMBL" id="CATQJA010002663">
    <property type="protein sequence ID" value="CAJ0581272.1"/>
    <property type="molecule type" value="Genomic_DNA"/>
</dbReference>
<proteinExistence type="predicted"/>
<dbReference type="AlphaFoldDB" id="A0AA36D549"/>